<name>A0ACB9PUE8_BAUVA</name>
<organism evidence="1 2">
    <name type="scientific">Bauhinia variegata</name>
    <name type="common">Purple orchid tree</name>
    <name type="synonym">Phanera variegata</name>
    <dbReference type="NCBI Taxonomy" id="167791"/>
    <lineage>
        <taxon>Eukaryota</taxon>
        <taxon>Viridiplantae</taxon>
        <taxon>Streptophyta</taxon>
        <taxon>Embryophyta</taxon>
        <taxon>Tracheophyta</taxon>
        <taxon>Spermatophyta</taxon>
        <taxon>Magnoliopsida</taxon>
        <taxon>eudicotyledons</taxon>
        <taxon>Gunneridae</taxon>
        <taxon>Pentapetalae</taxon>
        <taxon>rosids</taxon>
        <taxon>fabids</taxon>
        <taxon>Fabales</taxon>
        <taxon>Fabaceae</taxon>
        <taxon>Cercidoideae</taxon>
        <taxon>Cercideae</taxon>
        <taxon>Bauhiniinae</taxon>
        <taxon>Bauhinia</taxon>
    </lineage>
</organism>
<accession>A0ACB9PUE8</accession>
<proteinExistence type="predicted"/>
<comment type="caution">
    <text evidence="1">The sequence shown here is derived from an EMBL/GenBank/DDBJ whole genome shotgun (WGS) entry which is preliminary data.</text>
</comment>
<sequence>MVSRVMQETPPMSMWLKDLDELEKKLDDIDSKEAEEERRRLSQANKRATSRGVTLVAKKPPRKNNKKANNVELEADIVANSSMDVGKVAEVAKPKGRGGSRKAPPKKDDDEVQSLQECLAAYKLDLLVIHQQKALIAEDHEDQEDFLIPDNSRSILDDEPKMSIIYSAKLPIKMRSVMEIFDGGNFERRIMEKSRWKVFVYWIGTEPFLYIANVHTCYGEELGKAQCVLEMTETPCFEMVWLWWKATTGTITALRKTRLLTPEQKAQIAEGQEDQEDLLMSDDSGMFIIYSAKLSIKIGNNEGWIVNEVMTLHGVLSAEVLDLVGYLGKTVKVEFNGRLLTTLLLIPKLKKL</sequence>
<keyword evidence="2" id="KW-1185">Reference proteome</keyword>
<evidence type="ECO:0000313" key="1">
    <source>
        <dbReference type="EMBL" id="KAI4352116.1"/>
    </source>
</evidence>
<dbReference type="Proteomes" id="UP000828941">
    <property type="component" value="Chromosome 3"/>
</dbReference>
<dbReference type="EMBL" id="CM039428">
    <property type="protein sequence ID" value="KAI4352116.1"/>
    <property type="molecule type" value="Genomic_DNA"/>
</dbReference>
<reference evidence="1 2" key="1">
    <citation type="journal article" date="2022" name="DNA Res.">
        <title>Chromosomal-level genome assembly of the orchid tree Bauhinia variegata (Leguminosae; Cercidoideae) supports the allotetraploid origin hypothesis of Bauhinia.</title>
        <authorList>
            <person name="Zhong Y."/>
            <person name="Chen Y."/>
            <person name="Zheng D."/>
            <person name="Pang J."/>
            <person name="Liu Y."/>
            <person name="Luo S."/>
            <person name="Meng S."/>
            <person name="Qian L."/>
            <person name="Wei D."/>
            <person name="Dai S."/>
            <person name="Zhou R."/>
        </authorList>
    </citation>
    <scope>NUCLEOTIDE SEQUENCE [LARGE SCALE GENOMIC DNA]</scope>
    <source>
        <strain evidence="1">BV-YZ2020</strain>
    </source>
</reference>
<evidence type="ECO:0000313" key="2">
    <source>
        <dbReference type="Proteomes" id="UP000828941"/>
    </source>
</evidence>
<protein>
    <submittedName>
        <fullName evidence="1">Uncharacterized protein</fullName>
    </submittedName>
</protein>
<gene>
    <name evidence="1" type="ORF">L6164_006397</name>
</gene>